<feature type="binding site" evidence="1">
    <location>
        <position position="90"/>
    </location>
    <ligand>
        <name>Zn(2+)</name>
        <dbReference type="ChEBI" id="CHEBI:29105"/>
    </ligand>
</feature>
<dbReference type="GO" id="GO:1900376">
    <property type="term" value="P:regulation of secondary metabolite biosynthetic process"/>
    <property type="evidence" value="ECO:0007669"/>
    <property type="project" value="TreeGrafter"/>
</dbReference>
<dbReference type="GO" id="GO:0045892">
    <property type="term" value="P:negative regulation of DNA-templated transcription"/>
    <property type="evidence" value="ECO:0007669"/>
    <property type="project" value="TreeGrafter"/>
</dbReference>
<evidence type="ECO:0000256" key="1">
    <source>
        <dbReference type="PIRSR" id="PIRSR602481-1"/>
    </source>
</evidence>
<dbReference type="InterPro" id="IPR036388">
    <property type="entry name" value="WH-like_DNA-bd_sf"/>
</dbReference>
<dbReference type="OrthoDB" id="594893at2"/>
<evidence type="ECO:0000313" key="3">
    <source>
        <dbReference type="EMBL" id="SFD03776.1"/>
    </source>
</evidence>
<accession>A0A1I1P274</accession>
<dbReference type="AlphaFoldDB" id="A0A1I1P274"/>
<gene>
    <name evidence="3" type="ORF">SAMN04487987_103101</name>
</gene>
<evidence type="ECO:0000256" key="2">
    <source>
        <dbReference type="PIRSR" id="PIRSR602481-2"/>
    </source>
</evidence>
<dbReference type="GO" id="GO:0000976">
    <property type="term" value="F:transcription cis-regulatory region binding"/>
    <property type="evidence" value="ECO:0007669"/>
    <property type="project" value="TreeGrafter"/>
</dbReference>
<comment type="cofactor">
    <cofactor evidence="2">
        <name>Mn(2+)</name>
        <dbReference type="ChEBI" id="CHEBI:29035"/>
    </cofactor>
    <cofactor evidence="2">
        <name>Fe(2+)</name>
        <dbReference type="ChEBI" id="CHEBI:29033"/>
    </cofactor>
    <text evidence="2">Binds 1 Mn(2+) or Fe(2+) ion per subunit.</text>
</comment>
<keyword evidence="4" id="KW-1185">Reference proteome</keyword>
<dbReference type="Pfam" id="PF01475">
    <property type="entry name" value="FUR"/>
    <property type="match status" value="1"/>
</dbReference>
<dbReference type="EMBL" id="FOMI01000003">
    <property type="protein sequence ID" value="SFD03776.1"/>
    <property type="molecule type" value="Genomic_DNA"/>
</dbReference>
<feature type="binding site" evidence="2">
    <location>
        <position position="99"/>
    </location>
    <ligand>
        <name>Fe cation</name>
        <dbReference type="ChEBI" id="CHEBI:24875"/>
    </ligand>
</feature>
<dbReference type="GO" id="GO:0008270">
    <property type="term" value="F:zinc ion binding"/>
    <property type="evidence" value="ECO:0007669"/>
    <property type="project" value="TreeGrafter"/>
</dbReference>
<keyword evidence="1" id="KW-0862">Zinc</keyword>
<sequence>MGIIRKTQSIELLLSEFSNSTGAISAIELIKRLSAKVNKTTVYRVLDKLEDDGVVHSFLDKSGIKWYAKCNSCTHAQHFDSHPHFQCLNCGKVDCLEIEVALPNIPNRQVEVSQILIQGNCESCSK</sequence>
<dbReference type="Gene3D" id="1.10.10.10">
    <property type="entry name" value="Winged helix-like DNA-binding domain superfamily/Winged helix DNA-binding domain"/>
    <property type="match status" value="1"/>
</dbReference>
<proteinExistence type="predicted"/>
<dbReference type="STRING" id="870482.SAMN04487987_103101"/>
<dbReference type="Proteomes" id="UP000199439">
    <property type="component" value="Unassembled WGS sequence"/>
</dbReference>
<dbReference type="GO" id="GO:0003700">
    <property type="term" value="F:DNA-binding transcription factor activity"/>
    <property type="evidence" value="ECO:0007669"/>
    <property type="project" value="InterPro"/>
</dbReference>
<dbReference type="RefSeq" id="WP_092850105.1">
    <property type="nucleotide sequence ID" value="NZ_FOMI01000003.1"/>
</dbReference>
<dbReference type="SUPFAM" id="SSF46785">
    <property type="entry name" value="Winged helix' DNA-binding domain"/>
    <property type="match status" value="1"/>
</dbReference>
<dbReference type="PANTHER" id="PTHR33202:SF7">
    <property type="entry name" value="FERRIC UPTAKE REGULATION PROTEIN"/>
    <property type="match status" value="1"/>
</dbReference>
<dbReference type="PANTHER" id="PTHR33202">
    <property type="entry name" value="ZINC UPTAKE REGULATION PROTEIN"/>
    <property type="match status" value="1"/>
</dbReference>
<keyword evidence="1" id="KW-0479">Metal-binding</keyword>
<feature type="binding site" evidence="1">
    <location>
        <position position="124"/>
    </location>
    <ligand>
        <name>Zn(2+)</name>
        <dbReference type="ChEBI" id="CHEBI:29105"/>
    </ligand>
</feature>
<feature type="binding site" evidence="1">
    <location>
        <position position="87"/>
    </location>
    <ligand>
        <name>Zn(2+)</name>
        <dbReference type="ChEBI" id="CHEBI:29105"/>
    </ligand>
</feature>
<dbReference type="InterPro" id="IPR036390">
    <property type="entry name" value="WH_DNA-bd_sf"/>
</dbReference>
<organism evidence="3 4">
    <name type="scientific">Algibacter pectinivorans</name>
    <dbReference type="NCBI Taxonomy" id="870482"/>
    <lineage>
        <taxon>Bacteria</taxon>
        <taxon>Pseudomonadati</taxon>
        <taxon>Bacteroidota</taxon>
        <taxon>Flavobacteriia</taxon>
        <taxon>Flavobacteriales</taxon>
        <taxon>Flavobacteriaceae</taxon>
        <taxon>Algibacter</taxon>
    </lineage>
</organism>
<dbReference type="InterPro" id="IPR002481">
    <property type="entry name" value="FUR"/>
</dbReference>
<feature type="binding site" evidence="1">
    <location>
        <position position="121"/>
    </location>
    <ligand>
        <name>Zn(2+)</name>
        <dbReference type="ChEBI" id="CHEBI:29105"/>
    </ligand>
</feature>
<name>A0A1I1P274_9FLAO</name>
<keyword evidence="2" id="KW-0408">Iron</keyword>
<protein>
    <submittedName>
        <fullName evidence="3">Fur family transcriptional regulator, ferric uptake regulator</fullName>
    </submittedName>
</protein>
<evidence type="ECO:0000313" key="4">
    <source>
        <dbReference type="Proteomes" id="UP000199439"/>
    </source>
</evidence>
<reference evidence="4" key="1">
    <citation type="submission" date="2016-10" db="EMBL/GenBank/DDBJ databases">
        <authorList>
            <person name="Varghese N."/>
            <person name="Submissions S."/>
        </authorList>
    </citation>
    <scope>NUCLEOTIDE SEQUENCE [LARGE SCALE GENOMIC DNA]</scope>
    <source>
        <strain evidence="4">DSM 25730</strain>
    </source>
</reference>
<comment type="cofactor">
    <cofactor evidence="1">
        <name>Zn(2+)</name>
        <dbReference type="ChEBI" id="CHEBI:29105"/>
    </cofactor>
    <text evidence="1">Binds 1 zinc ion per subunit.</text>
</comment>